<protein>
    <submittedName>
        <fullName evidence="1">Prophage regulatory protein AlpA family protein</fullName>
    </submittedName>
</protein>
<dbReference type="InterPro" id="IPR010260">
    <property type="entry name" value="AlpA"/>
</dbReference>
<dbReference type="EMBL" id="CP000085">
    <property type="protein sequence ID" value="ABC33948.1"/>
    <property type="molecule type" value="Genomic_DNA"/>
</dbReference>
<dbReference type="PANTHER" id="PTHR36154">
    <property type="entry name" value="DNA-BINDING TRANSCRIPTIONAL ACTIVATOR ALPA"/>
    <property type="match status" value="1"/>
</dbReference>
<reference evidence="1 2" key="1">
    <citation type="journal article" date="2005" name="BMC Genomics">
        <title>Bacterial genome adaptation to niches: divergence of the potential virulence genes in three Burkholderia species of different survival strategies.</title>
        <authorList>
            <person name="Kim H.S."/>
            <person name="Schell M.A."/>
            <person name="Yu Y."/>
            <person name="Ulrich R.L."/>
            <person name="Sarria S.H."/>
            <person name="Nierman W.C."/>
            <person name="DeShazer D."/>
        </authorList>
    </citation>
    <scope>NUCLEOTIDE SEQUENCE [LARGE SCALE GENOMIC DNA]</scope>
    <source>
        <strain evidence="2">ATCC 700388 / DSM 13276 / CCUG 48851 / CIP 106301 / E264</strain>
    </source>
</reference>
<dbReference type="Proteomes" id="UP000001930">
    <property type="component" value="Chromosome II"/>
</dbReference>
<dbReference type="GeneID" id="45119422"/>
<dbReference type="AlphaFoldDB" id="Q2T3P9"/>
<dbReference type="KEGG" id="bte:BTH_II2006"/>
<dbReference type="RefSeq" id="WP_004552321.1">
    <property type="nucleotide sequence ID" value="NC_007650.1"/>
</dbReference>
<keyword evidence="2" id="KW-1185">Reference proteome</keyword>
<name>Q2T3P9_BURTA</name>
<sequence length="72" mass="7985">MTVQFQATAIQPRRIVRMPALLERVGLSESEVRRRIKAGTFPRPVKLGPRAIGFVVADVDAWLEALTTRVAA</sequence>
<proteinExistence type="predicted"/>
<dbReference type="Gene3D" id="1.10.238.160">
    <property type="match status" value="1"/>
</dbReference>
<organism evidence="1 2">
    <name type="scientific">Burkholderia thailandensis (strain ATCC 700388 / DSM 13276 / CCUG 48851 / CIP 106301 / E264)</name>
    <dbReference type="NCBI Taxonomy" id="271848"/>
    <lineage>
        <taxon>Bacteria</taxon>
        <taxon>Pseudomonadati</taxon>
        <taxon>Pseudomonadota</taxon>
        <taxon>Betaproteobacteria</taxon>
        <taxon>Burkholderiales</taxon>
        <taxon>Burkholderiaceae</taxon>
        <taxon>Burkholderia</taxon>
        <taxon>pseudomallei group</taxon>
    </lineage>
</organism>
<evidence type="ECO:0000313" key="2">
    <source>
        <dbReference type="Proteomes" id="UP000001930"/>
    </source>
</evidence>
<dbReference type="HOGENOM" id="CLU_140176_15_4_4"/>
<dbReference type="InterPro" id="IPR052931">
    <property type="entry name" value="Prophage_regulatory_activator"/>
</dbReference>
<dbReference type="PANTHER" id="PTHR36154:SF1">
    <property type="entry name" value="DNA-BINDING TRANSCRIPTIONAL ACTIVATOR ALPA"/>
    <property type="match status" value="1"/>
</dbReference>
<evidence type="ECO:0000313" key="1">
    <source>
        <dbReference type="EMBL" id="ABC33948.1"/>
    </source>
</evidence>
<accession>Q2T3P9</accession>
<dbReference type="Pfam" id="PF05930">
    <property type="entry name" value="Phage_AlpA"/>
    <property type="match status" value="1"/>
</dbReference>
<gene>
    <name evidence="1" type="ordered locus">BTH_II2006</name>
</gene>